<dbReference type="STRING" id="1331007.AALB_0881"/>
<name>R9PRS3_AGAAL</name>
<gene>
    <name evidence="1" type="ORF">AALB_0881</name>
</gene>
<comment type="caution">
    <text evidence="1">The sequence shown here is derived from an EMBL/GenBank/DDBJ whole genome shotgun (WGS) entry which is preliminary data.</text>
</comment>
<dbReference type="OrthoDB" id="6897301at2"/>
<reference evidence="1" key="1">
    <citation type="journal article" date="2013" name="Genome Announc.">
        <title>Draft Genome Sequence of Agarivorans albus Strain MKT 106T, an Agarolytic Marine Bacterium.</title>
        <authorList>
            <person name="Yasuike M."/>
            <person name="Nakamura Y."/>
            <person name="Kai W."/>
            <person name="Fujiwara A."/>
            <person name="Fukui Y."/>
            <person name="Satomi M."/>
            <person name="Sano M."/>
        </authorList>
    </citation>
    <scope>NUCLEOTIDE SEQUENCE [LARGE SCALE GENOMIC DNA]</scope>
</reference>
<sequence>MYSLKDIKERSESEDELVVGYSDAIKLLDIFEQNNTQAHGWEGWLKSEDGKLSHSQKYQGTSDLSALPNTSAISLIKSTIMRAHAEWQEKPEVSNACLLFCITINT</sequence>
<accession>R9PRS3</accession>
<evidence type="ECO:0000313" key="2">
    <source>
        <dbReference type="Proteomes" id="UP000014461"/>
    </source>
</evidence>
<dbReference type="AlphaFoldDB" id="R9PRS3"/>
<protein>
    <submittedName>
        <fullName evidence="1">Uncharacterized protein</fullName>
    </submittedName>
</protein>
<dbReference type="Proteomes" id="UP000014461">
    <property type="component" value="Unassembled WGS sequence"/>
</dbReference>
<evidence type="ECO:0000313" key="1">
    <source>
        <dbReference type="EMBL" id="GAD00801.1"/>
    </source>
</evidence>
<organism evidence="1 2">
    <name type="scientific">Agarivorans albus MKT 106</name>
    <dbReference type="NCBI Taxonomy" id="1331007"/>
    <lineage>
        <taxon>Bacteria</taxon>
        <taxon>Pseudomonadati</taxon>
        <taxon>Pseudomonadota</taxon>
        <taxon>Gammaproteobacteria</taxon>
        <taxon>Alteromonadales</taxon>
        <taxon>Alteromonadaceae</taxon>
        <taxon>Agarivorans</taxon>
    </lineage>
</organism>
<dbReference type="EMBL" id="BARX01000004">
    <property type="protein sequence ID" value="GAD00801.1"/>
    <property type="molecule type" value="Genomic_DNA"/>
</dbReference>
<dbReference type="RefSeq" id="WP_016400569.1">
    <property type="nucleotide sequence ID" value="NZ_BARX01000004.1"/>
</dbReference>
<keyword evidence="2" id="KW-1185">Reference proteome</keyword>
<proteinExistence type="predicted"/>